<evidence type="ECO:0000256" key="1">
    <source>
        <dbReference type="SAM" id="Phobius"/>
    </source>
</evidence>
<accession>A0A1V3XVR5</accession>
<sequence>MPPGHIHHMLMLVGYRLRAHLTSLAGGFGAGWLVLIRARTS</sequence>
<keyword evidence="1" id="KW-1133">Transmembrane helix</keyword>
<dbReference type="AlphaFoldDB" id="A0A1V3XVR5"/>
<reference evidence="2 3" key="1">
    <citation type="submission" date="2017-02" db="EMBL/GenBank/DDBJ databases">
        <title>Complete genome sequences of Mycobacterium kansasii strains isolated from rhesus macaques.</title>
        <authorList>
            <person name="Panda A."/>
            <person name="Nagaraj S."/>
            <person name="Zhao X."/>
            <person name="Tettelin H."/>
            <person name="Detolla L.J."/>
        </authorList>
    </citation>
    <scope>NUCLEOTIDE SEQUENCE [LARGE SCALE GENOMIC DNA]</scope>
    <source>
        <strain evidence="2 3">11-3469</strain>
    </source>
</reference>
<dbReference type="EMBL" id="MVBN01000001">
    <property type="protein sequence ID" value="OOK83295.1"/>
    <property type="molecule type" value="Genomic_DNA"/>
</dbReference>
<protein>
    <submittedName>
        <fullName evidence="2">Uncharacterized protein</fullName>
    </submittedName>
</protein>
<dbReference type="Proteomes" id="UP000188532">
    <property type="component" value="Unassembled WGS sequence"/>
</dbReference>
<comment type="caution">
    <text evidence="2">The sequence shown here is derived from an EMBL/GenBank/DDBJ whole genome shotgun (WGS) entry which is preliminary data.</text>
</comment>
<evidence type="ECO:0000313" key="3">
    <source>
        <dbReference type="Proteomes" id="UP000188532"/>
    </source>
</evidence>
<keyword evidence="1" id="KW-0812">Transmembrane</keyword>
<organism evidence="2 3">
    <name type="scientific">Mycobacterium kansasii</name>
    <dbReference type="NCBI Taxonomy" id="1768"/>
    <lineage>
        <taxon>Bacteria</taxon>
        <taxon>Bacillati</taxon>
        <taxon>Actinomycetota</taxon>
        <taxon>Actinomycetes</taxon>
        <taxon>Mycobacteriales</taxon>
        <taxon>Mycobacteriaceae</taxon>
        <taxon>Mycobacterium</taxon>
    </lineage>
</organism>
<evidence type="ECO:0000313" key="2">
    <source>
        <dbReference type="EMBL" id="OOK83295.1"/>
    </source>
</evidence>
<gene>
    <name evidence="2" type="ORF">BZL29_1361</name>
</gene>
<name>A0A1V3XVR5_MYCKA</name>
<keyword evidence="1" id="KW-0472">Membrane</keyword>
<proteinExistence type="predicted"/>
<feature type="transmembrane region" description="Helical" evidence="1">
    <location>
        <begin position="20"/>
        <end position="38"/>
    </location>
</feature>